<dbReference type="SUPFAM" id="SSF56672">
    <property type="entry name" value="DNA/RNA polymerases"/>
    <property type="match status" value="1"/>
</dbReference>
<organism evidence="3 4">
    <name type="scientific">Aeromonas caviae</name>
    <name type="common">Aeromonas punctata</name>
    <dbReference type="NCBI Taxonomy" id="648"/>
    <lineage>
        <taxon>Bacteria</taxon>
        <taxon>Pseudomonadati</taxon>
        <taxon>Pseudomonadota</taxon>
        <taxon>Gammaproteobacteria</taxon>
        <taxon>Aeromonadales</taxon>
        <taxon>Aeromonadaceae</taxon>
        <taxon>Aeromonas</taxon>
    </lineage>
</organism>
<evidence type="ECO:0000313" key="3">
    <source>
        <dbReference type="EMBL" id="BBQ32811.1"/>
    </source>
</evidence>
<evidence type="ECO:0000259" key="2">
    <source>
        <dbReference type="PROSITE" id="PS50878"/>
    </source>
</evidence>
<sequence length="300" mass="34314">MNEVEISNIARVLFACAKRASNSEQKRAHLIALPNMVLALANDIATGNYKPQPFTVFAVTEPKLREIFAPAFADRIVHHWLVSQIEPWWNKRFIDDSYANRQGKGTQAAIERLQALMRREHHRWYCKLDVQAFFPSIDRTILLALWQRALPRLPYPVATRKRLEQVATAILTQDPIQPQPLRSGDQALLNRIPPHKSLFHAQPGKGLPIGSLTSQFFANVYMNELDQYAKHQLRIGGYIRYVDDIILLGPDVATLMAWKAQIECFLRERLALTLHPRKTVIQRCKQGADFLGAYSGEVEQ</sequence>
<comment type="similarity">
    <text evidence="1">Belongs to the bacterial reverse transcriptase family.</text>
</comment>
<feature type="domain" description="Reverse transcriptase" evidence="2">
    <location>
        <begin position="1"/>
        <end position="295"/>
    </location>
</feature>
<dbReference type="RefSeq" id="WP_182936398.1">
    <property type="nucleotide sequence ID" value="NZ_AP021928.1"/>
</dbReference>
<dbReference type="Pfam" id="PF00078">
    <property type="entry name" value="RVT_1"/>
    <property type="match status" value="1"/>
</dbReference>
<dbReference type="InterPro" id="IPR051083">
    <property type="entry name" value="GrpII_Intron_Splice-Mob/Def"/>
</dbReference>
<dbReference type="PANTHER" id="PTHR34047">
    <property type="entry name" value="NUCLEAR INTRON MATURASE 1, MITOCHONDRIAL-RELATED"/>
    <property type="match status" value="1"/>
</dbReference>
<dbReference type="Proteomes" id="UP000515756">
    <property type="component" value="Plasmid pWP2-W18-ESBL-01_1"/>
</dbReference>
<dbReference type="InterPro" id="IPR000477">
    <property type="entry name" value="RT_dom"/>
</dbReference>
<dbReference type="EMBL" id="AP021928">
    <property type="protein sequence ID" value="BBQ32811.1"/>
    <property type="molecule type" value="Genomic_DNA"/>
</dbReference>
<reference evidence="3 4" key="1">
    <citation type="submission" date="2019-12" db="EMBL/GenBank/DDBJ databases">
        <title>complete genome sequences of Aeromonas caviae str. WP2-W18-ESBL-01 isolated from wastewater treatment plant effluent.</title>
        <authorList>
            <person name="Sekizuka T."/>
            <person name="Itokawa K."/>
            <person name="Yatsu K."/>
            <person name="Inamine Y."/>
            <person name="Kuroda M."/>
        </authorList>
    </citation>
    <scope>NUCLEOTIDE SEQUENCE [LARGE SCALE GENOMIC DNA]</scope>
    <source>
        <strain evidence="3 4">WP2-W18-ESBL-01</strain>
        <plasmid evidence="3 4">pWP2-W18-ESBL-01_1</plasmid>
    </source>
</reference>
<proteinExistence type="inferred from homology"/>
<protein>
    <recommendedName>
        <fullName evidence="2">Reverse transcriptase domain-containing protein</fullName>
    </recommendedName>
</protein>
<evidence type="ECO:0000313" key="4">
    <source>
        <dbReference type="Proteomes" id="UP000515756"/>
    </source>
</evidence>
<dbReference type="PROSITE" id="PS50878">
    <property type="entry name" value="RT_POL"/>
    <property type="match status" value="1"/>
</dbReference>
<name>A0A6S4TD53_AERCA</name>
<accession>A0A6S4TD53</accession>
<dbReference type="AlphaFoldDB" id="A0A6S4TD53"/>
<geneLocation type="plasmid" evidence="3 4">
    <name>pWP2-W18-ESBL-01_1</name>
</geneLocation>
<evidence type="ECO:0000256" key="1">
    <source>
        <dbReference type="ARBA" id="ARBA00034120"/>
    </source>
</evidence>
<dbReference type="CDD" id="cd01646">
    <property type="entry name" value="RT_Bac_retron_I"/>
    <property type="match status" value="1"/>
</dbReference>
<dbReference type="InterPro" id="IPR043502">
    <property type="entry name" value="DNA/RNA_pol_sf"/>
</dbReference>
<gene>
    <name evidence="3" type="ORF">WP2W18E01_P10580</name>
</gene>
<keyword evidence="3" id="KW-0614">Plasmid</keyword>
<dbReference type="PANTHER" id="PTHR34047:SF8">
    <property type="entry name" value="PROTEIN YKFC"/>
    <property type="match status" value="1"/>
</dbReference>